<feature type="domain" description="GOLD" evidence="2">
    <location>
        <begin position="8"/>
        <end position="119"/>
    </location>
</feature>
<reference evidence="3 4" key="1">
    <citation type="submission" date="2016-05" db="EMBL/GenBank/DDBJ databases">
        <title>Nuclear genome of Blastocystis sp. subtype 1 NandII.</title>
        <authorList>
            <person name="Gentekaki E."/>
            <person name="Curtis B."/>
            <person name="Stairs C."/>
            <person name="Eme L."/>
            <person name="Herman E."/>
            <person name="Klimes V."/>
            <person name="Arias M.C."/>
            <person name="Elias M."/>
            <person name="Hilliou F."/>
            <person name="Klute M."/>
            <person name="Malik S.-B."/>
            <person name="Pightling A."/>
            <person name="Rachubinski R."/>
            <person name="Salas D."/>
            <person name="Schlacht A."/>
            <person name="Suga H."/>
            <person name="Archibald J."/>
            <person name="Ball S.G."/>
            <person name="Clark G."/>
            <person name="Dacks J."/>
            <person name="Van Der Giezen M."/>
            <person name="Tsaousis A."/>
            <person name="Roger A."/>
        </authorList>
    </citation>
    <scope>NUCLEOTIDE SEQUENCE [LARGE SCALE GENOMIC DNA]</scope>
    <source>
        <strain evidence="4">ATCC 50177 / NandII</strain>
    </source>
</reference>
<keyword evidence="3" id="KW-0645">Protease</keyword>
<dbReference type="SUPFAM" id="SSF81383">
    <property type="entry name" value="F-box domain"/>
    <property type="match status" value="1"/>
</dbReference>
<evidence type="ECO:0000259" key="2">
    <source>
        <dbReference type="PROSITE" id="PS50866"/>
    </source>
</evidence>
<dbReference type="GO" id="GO:0008237">
    <property type="term" value="F:metallopeptidase activity"/>
    <property type="evidence" value="ECO:0007669"/>
    <property type="project" value="UniProtKB-KW"/>
</dbReference>
<dbReference type="InterPro" id="IPR001810">
    <property type="entry name" value="F-box_dom"/>
</dbReference>
<keyword evidence="4" id="KW-1185">Reference proteome</keyword>
<gene>
    <name evidence="3" type="ORF">AV274_4635</name>
</gene>
<sequence length="293" mass="33863">MDKYEALSLVFLNQLQNVRVAASTCKIAAGSQFVCPVVVPLPNTVLSWAFSSSYYDVDFTVLKVFSDKDPEVVMEMETYSPDTLHRGDICFSKCGTYHLIWDNSNSWLREKAVTYSLNLKVPAALPENRTLCSSTILKDLHKLAYDSRELEQTIEERENELEALKVVAKQRQDRKESIDVEIMELEARLTEMKRAVTNTKQLIAKEESRIEQCHAMVAFLIEDERIFSMLDSADMLHLAQVNKYLRDAAHQDIVWKRLFARDTKENLAIALRNEWLLQKWRLFSPNVPKPELD</sequence>
<keyword evidence="1" id="KW-0175">Coiled coil</keyword>
<dbReference type="Gene3D" id="1.20.1280.50">
    <property type="match status" value="1"/>
</dbReference>
<organism evidence="3 4">
    <name type="scientific">Blastocystis sp. subtype 1 (strain ATCC 50177 / NandII)</name>
    <dbReference type="NCBI Taxonomy" id="478820"/>
    <lineage>
        <taxon>Eukaryota</taxon>
        <taxon>Sar</taxon>
        <taxon>Stramenopiles</taxon>
        <taxon>Bigyra</taxon>
        <taxon>Opalozoa</taxon>
        <taxon>Opalinata</taxon>
        <taxon>Blastocystidae</taxon>
        <taxon>Blastocystis</taxon>
    </lineage>
</organism>
<proteinExistence type="predicted"/>
<name>A0A196SBG6_BLAHN</name>
<accession>A0A196SBG6</accession>
<dbReference type="Pfam" id="PF12937">
    <property type="entry name" value="F-box-like"/>
    <property type="match status" value="1"/>
</dbReference>
<dbReference type="SUPFAM" id="SSF101576">
    <property type="entry name" value="Supernatant protein factor (SPF), C-terminal domain"/>
    <property type="match status" value="1"/>
</dbReference>
<dbReference type="InterPro" id="IPR009038">
    <property type="entry name" value="GOLD_dom"/>
</dbReference>
<dbReference type="AlphaFoldDB" id="A0A196SBG6"/>
<dbReference type="STRING" id="478820.A0A196SBG6"/>
<keyword evidence="3" id="KW-0482">Metalloprotease</keyword>
<dbReference type="OrthoDB" id="1434354at2759"/>
<keyword evidence="3" id="KW-0378">Hydrolase</keyword>
<dbReference type="PROSITE" id="PS50866">
    <property type="entry name" value="GOLD"/>
    <property type="match status" value="1"/>
</dbReference>
<dbReference type="InterPro" id="IPR036047">
    <property type="entry name" value="F-box-like_dom_sf"/>
</dbReference>
<dbReference type="GO" id="GO:0006508">
    <property type="term" value="P:proteolysis"/>
    <property type="evidence" value="ECO:0007669"/>
    <property type="project" value="UniProtKB-KW"/>
</dbReference>
<protein>
    <submittedName>
        <fullName evidence="3">Metalloprotease family M48X</fullName>
    </submittedName>
</protein>
<dbReference type="Gene3D" id="2.60.120.680">
    <property type="entry name" value="GOLD domain"/>
    <property type="match status" value="1"/>
</dbReference>
<dbReference type="InterPro" id="IPR036598">
    <property type="entry name" value="GOLD_dom_sf"/>
</dbReference>
<dbReference type="EMBL" id="LXWW01000346">
    <property type="protein sequence ID" value="OAO13661.1"/>
    <property type="molecule type" value="Genomic_DNA"/>
</dbReference>
<evidence type="ECO:0000256" key="1">
    <source>
        <dbReference type="SAM" id="Coils"/>
    </source>
</evidence>
<comment type="caution">
    <text evidence="3">The sequence shown here is derived from an EMBL/GenBank/DDBJ whole genome shotgun (WGS) entry which is preliminary data.</text>
</comment>
<evidence type="ECO:0000313" key="3">
    <source>
        <dbReference type="EMBL" id="OAO13661.1"/>
    </source>
</evidence>
<evidence type="ECO:0000313" key="4">
    <source>
        <dbReference type="Proteomes" id="UP000078348"/>
    </source>
</evidence>
<feature type="coiled-coil region" evidence="1">
    <location>
        <begin position="140"/>
        <end position="209"/>
    </location>
</feature>
<dbReference type="Proteomes" id="UP000078348">
    <property type="component" value="Unassembled WGS sequence"/>
</dbReference>